<evidence type="ECO:0000256" key="1">
    <source>
        <dbReference type="SAM" id="Phobius"/>
    </source>
</evidence>
<dbReference type="AlphaFoldDB" id="A0A4S8HEP5"/>
<dbReference type="OrthoDB" id="656132at2"/>
<feature type="transmembrane region" description="Helical" evidence="1">
    <location>
        <begin position="30"/>
        <end position="50"/>
    </location>
</feature>
<proteinExistence type="predicted"/>
<sequence>MKQVKLAHHATDELDVAALFKNALLFFSHYGKLLLIVALAGMLAGALRFWSTPNLYSSSLVLKPTLLSDPEQLELINSWSTLLKKRELPVLARQFQMDEPLLKKVKSITTEELQKSFSPNNFTAYTLTVLVTDTAVLQPLQKGIVYALDNSEYIKDKLAARKNILRSMIQTVQQEISRLYNLQAAVDTNLQQNSNTGGRFMVNISDISAQIANLQEKKLNYEENLSFTSGVYVLQKFYTPSKPAHPQLIKQLLLGLAGGLLLGCVIAFCLYVRRKANQT</sequence>
<keyword evidence="1" id="KW-1133">Transmembrane helix</keyword>
<keyword evidence="3" id="KW-1185">Reference proteome</keyword>
<evidence type="ECO:0008006" key="4">
    <source>
        <dbReference type="Google" id="ProtNLM"/>
    </source>
</evidence>
<organism evidence="2 3">
    <name type="scientific">Niastella caeni</name>
    <dbReference type="NCBI Taxonomy" id="2569763"/>
    <lineage>
        <taxon>Bacteria</taxon>
        <taxon>Pseudomonadati</taxon>
        <taxon>Bacteroidota</taxon>
        <taxon>Chitinophagia</taxon>
        <taxon>Chitinophagales</taxon>
        <taxon>Chitinophagaceae</taxon>
        <taxon>Niastella</taxon>
    </lineage>
</organism>
<evidence type="ECO:0000313" key="3">
    <source>
        <dbReference type="Proteomes" id="UP000306918"/>
    </source>
</evidence>
<name>A0A4S8HEP5_9BACT</name>
<evidence type="ECO:0000313" key="2">
    <source>
        <dbReference type="EMBL" id="THU33540.1"/>
    </source>
</evidence>
<accession>A0A4S8HEP5</accession>
<dbReference type="RefSeq" id="WP_136580028.1">
    <property type="nucleotide sequence ID" value="NZ_STFF01000009.1"/>
</dbReference>
<comment type="caution">
    <text evidence="2">The sequence shown here is derived from an EMBL/GenBank/DDBJ whole genome shotgun (WGS) entry which is preliminary data.</text>
</comment>
<dbReference type="EMBL" id="STFF01000009">
    <property type="protein sequence ID" value="THU33540.1"/>
    <property type="molecule type" value="Genomic_DNA"/>
</dbReference>
<dbReference type="Proteomes" id="UP000306918">
    <property type="component" value="Unassembled WGS sequence"/>
</dbReference>
<feature type="transmembrane region" description="Helical" evidence="1">
    <location>
        <begin position="252"/>
        <end position="272"/>
    </location>
</feature>
<keyword evidence="1" id="KW-0472">Membrane</keyword>
<reference evidence="2 3" key="1">
    <citation type="submission" date="2019-04" db="EMBL/GenBank/DDBJ databases">
        <title>Niastella caeni sp. nov., isolated from activated sludge.</title>
        <authorList>
            <person name="Sheng M."/>
        </authorList>
    </citation>
    <scope>NUCLEOTIDE SEQUENCE [LARGE SCALE GENOMIC DNA]</scope>
    <source>
        <strain evidence="2 3">HX-2-15</strain>
    </source>
</reference>
<gene>
    <name evidence="2" type="ORF">FAM09_25670</name>
</gene>
<protein>
    <recommendedName>
        <fullName evidence="4">Polysaccharide chain length determinant N-terminal domain-containing protein</fullName>
    </recommendedName>
</protein>
<keyword evidence="1" id="KW-0812">Transmembrane</keyword>